<accession>A0ABV7N5R5</accession>
<comment type="caution">
    <text evidence="3">The sequence shown here is derived from an EMBL/GenBank/DDBJ whole genome shotgun (WGS) entry which is preliminary data.</text>
</comment>
<proteinExistence type="predicted"/>
<dbReference type="InterPro" id="IPR050212">
    <property type="entry name" value="Ntdp-like"/>
</dbReference>
<evidence type="ECO:0000256" key="1">
    <source>
        <dbReference type="ARBA" id="ARBA00022801"/>
    </source>
</evidence>
<dbReference type="InterPro" id="IPR007295">
    <property type="entry name" value="DUF402"/>
</dbReference>
<keyword evidence="1" id="KW-0378">Hydrolase</keyword>
<dbReference type="Proteomes" id="UP001595637">
    <property type="component" value="Unassembled WGS sequence"/>
</dbReference>
<organism evidence="3 4">
    <name type="scientific">Salinicoccus sesuvii</name>
    <dbReference type="NCBI Taxonomy" id="868281"/>
    <lineage>
        <taxon>Bacteria</taxon>
        <taxon>Bacillati</taxon>
        <taxon>Bacillota</taxon>
        <taxon>Bacilli</taxon>
        <taxon>Bacillales</taxon>
        <taxon>Staphylococcaceae</taxon>
        <taxon>Salinicoccus</taxon>
    </lineage>
</organism>
<dbReference type="SUPFAM" id="SSF159234">
    <property type="entry name" value="FomD-like"/>
    <property type="match status" value="1"/>
</dbReference>
<evidence type="ECO:0000313" key="3">
    <source>
        <dbReference type="EMBL" id="MFC3387886.1"/>
    </source>
</evidence>
<evidence type="ECO:0000313" key="4">
    <source>
        <dbReference type="Proteomes" id="UP001595637"/>
    </source>
</evidence>
<gene>
    <name evidence="3" type="ORF">ACFOEO_04635</name>
</gene>
<feature type="domain" description="DUF402" evidence="2">
    <location>
        <begin position="15"/>
        <end position="154"/>
    </location>
</feature>
<dbReference type="EMBL" id="JBHRVQ010000001">
    <property type="protein sequence ID" value="MFC3387886.1"/>
    <property type="molecule type" value="Genomic_DNA"/>
</dbReference>
<sequence length="171" mass="20068">MMSLETTTISAFKYDGSLHYSWDADIIEKTEDYLLVKGRAGRQLRHYTKKQTYICPTPSLEFFSLKEGFTVNIDIHPDGDLEYYCNIALPSEYKNGQIHFVDLDVDFVKMPDADWKLMDYDEFKSNSQLFNYPDHILSFVNQSIEALEEKIKTRVFPFDGFFADYILHIRS</sequence>
<dbReference type="InterPro" id="IPR035930">
    <property type="entry name" value="FomD-like_sf"/>
</dbReference>
<name>A0ABV7N5R5_9STAP</name>
<keyword evidence="4" id="KW-1185">Reference proteome</keyword>
<dbReference type="Gene3D" id="2.40.380.10">
    <property type="entry name" value="FomD-like"/>
    <property type="match status" value="1"/>
</dbReference>
<evidence type="ECO:0000259" key="2">
    <source>
        <dbReference type="Pfam" id="PF04167"/>
    </source>
</evidence>
<dbReference type="RefSeq" id="WP_380652511.1">
    <property type="nucleotide sequence ID" value="NZ_JBHRVQ010000001.1"/>
</dbReference>
<protein>
    <submittedName>
        <fullName evidence="3">DUF402 domain-containing protein</fullName>
    </submittedName>
</protein>
<dbReference type="Pfam" id="PF04167">
    <property type="entry name" value="DUF402"/>
    <property type="match status" value="1"/>
</dbReference>
<dbReference type="PANTHER" id="PTHR39159:SF1">
    <property type="entry name" value="UPF0374 PROTEIN YGAC"/>
    <property type="match status" value="1"/>
</dbReference>
<reference evidence="4" key="1">
    <citation type="journal article" date="2019" name="Int. J. Syst. Evol. Microbiol.">
        <title>The Global Catalogue of Microorganisms (GCM) 10K type strain sequencing project: providing services to taxonomists for standard genome sequencing and annotation.</title>
        <authorList>
            <consortium name="The Broad Institute Genomics Platform"/>
            <consortium name="The Broad Institute Genome Sequencing Center for Infectious Disease"/>
            <person name="Wu L."/>
            <person name="Ma J."/>
        </authorList>
    </citation>
    <scope>NUCLEOTIDE SEQUENCE [LARGE SCALE GENOMIC DNA]</scope>
    <source>
        <strain evidence="4">CCM 7756</strain>
    </source>
</reference>
<dbReference type="PANTHER" id="PTHR39159">
    <property type="match status" value="1"/>
</dbReference>